<dbReference type="Proteomes" id="UP001160758">
    <property type="component" value="Unassembled WGS sequence"/>
</dbReference>
<accession>A0AA42V9A7</accession>
<evidence type="ECO:0000313" key="2">
    <source>
        <dbReference type="Proteomes" id="UP001160758"/>
    </source>
</evidence>
<gene>
    <name evidence="1" type="ORF">N5I07_03595</name>
</gene>
<name>A0AA42V9A7_AERCA</name>
<reference evidence="1" key="1">
    <citation type="submission" date="2022-09" db="EMBL/GenBank/DDBJ databases">
        <title>Intensive care unit water sources are persistently colonized with multi-drug resistant bacteria and are the site of extensive horizontal gene transfer of antibiotic resistance genes.</title>
        <authorList>
            <person name="Diorio-Toth L."/>
        </authorList>
    </citation>
    <scope>NUCLEOTIDE SEQUENCE</scope>
    <source>
        <strain evidence="1">GD03796</strain>
    </source>
</reference>
<proteinExistence type="predicted"/>
<dbReference type="EMBL" id="JAOCFT010000001">
    <property type="protein sequence ID" value="MDH1896701.1"/>
    <property type="molecule type" value="Genomic_DNA"/>
</dbReference>
<evidence type="ECO:0000313" key="1">
    <source>
        <dbReference type="EMBL" id="MDH1896701.1"/>
    </source>
</evidence>
<sequence>MSHLKIPARFRAVTQDNLHAYFDGLGITPRCALCNNAEFSLPLMYKHSLGTSAPAAEDVPLVVPHVLPSALGGSQEVVFPLTCEHCGTMLLINAEWIAPDRSHTQWGSDNSLPVQGEGSE</sequence>
<dbReference type="AlphaFoldDB" id="A0AA42V9A7"/>
<comment type="caution">
    <text evidence="1">The sequence shown here is derived from an EMBL/GenBank/DDBJ whole genome shotgun (WGS) entry which is preliminary data.</text>
</comment>
<organism evidence="1 2">
    <name type="scientific">Aeromonas caviae</name>
    <name type="common">Aeromonas punctata</name>
    <dbReference type="NCBI Taxonomy" id="648"/>
    <lineage>
        <taxon>Bacteria</taxon>
        <taxon>Pseudomonadati</taxon>
        <taxon>Pseudomonadota</taxon>
        <taxon>Gammaproteobacteria</taxon>
        <taxon>Aeromonadales</taxon>
        <taxon>Aeromonadaceae</taxon>
        <taxon>Aeromonas</taxon>
    </lineage>
</organism>
<dbReference type="RefSeq" id="WP_210538137.1">
    <property type="nucleotide sequence ID" value="NZ_JAOCFT010000001.1"/>
</dbReference>
<protein>
    <submittedName>
        <fullName evidence="1">Uncharacterized protein</fullName>
    </submittedName>
</protein>